<evidence type="ECO:0000313" key="1">
    <source>
        <dbReference type="EMBL" id="KAL1581881.1"/>
    </source>
</evidence>
<dbReference type="Proteomes" id="UP000803884">
    <property type="component" value="Unassembled WGS sequence"/>
</dbReference>
<dbReference type="GeneID" id="96010882"/>
<name>A0AB34KCU5_9PEZI</name>
<organism evidence="1 2">
    <name type="scientific">Cladosporium halotolerans</name>
    <dbReference type="NCBI Taxonomy" id="1052096"/>
    <lineage>
        <taxon>Eukaryota</taxon>
        <taxon>Fungi</taxon>
        <taxon>Dikarya</taxon>
        <taxon>Ascomycota</taxon>
        <taxon>Pezizomycotina</taxon>
        <taxon>Dothideomycetes</taxon>
        <taxon>Dothideomycetidae</taxon>
        <taxon>Cladosporiales</taxon>
        <taxon>Cladosporiaceae</taxon>
        <taxon>Cladosporium</taxon>
    </lineage>
</organism>
<accession>A0AB34KCU5</accession>
<reference evidence="1 2" key="1">
    <citation type="journal article" date="2020" name="Microbiol. Resour. Announc.">
        <title>Draft Genome Sequence of a Cladosporium Species Isolated from the Mesophotic Ascidian Didemnum maculosum.</title>
        <authorList>
            <person name="Gioti A."/>
            <person name="Siaperas R."/>
            <person name="Nikolaivits E."/>
            <person name="Le Goff G."/>
            <person name="Ouazzani J."/>
            <person name="Kotoulas G."/>
            <person name="Topakas E."/>
        </authorList>
    </citation>
    <scope>NUCLEOTIDE SEQUENCE [LARGE SCALE GENOMIC DNA]</scope>
    <source>
        <strain evidence="1 2">TM138-S3</strain>
    </source>
</reference>
<protein>
    <submittedName>
        <fullName evidence="1">Uncharacterized protein</fullName>
    </submittedName>
</protein>
<dbReference type="EMBL" id="JAAQHG020000110">
    <property type="protein sequence ID" value="KAL1581881.1"/>
    <property type="molecule type" value="Genomic_DNA"/>
</dbReference>
<evidence type="ECO:0000313" key="2">
    <source>
        <dbReference type="Proteomes" id="UP000803884"/>
    </source>
</evidence>
<sequence>MTAYARYAPCTQNALMTLKKASANGQLYAASTKSLTESARRRELFNLVRSSTEAQSHEIYRCIRANNCGSDIGALLYHIIYTIIDRNYLQQRQRRHSPFPQVGIRLSLPKLLQSSRLPLPWFGDSTMQQPHL</sequence>
<dbReference type="AlphaFoldDB" id="A0AB34KCU5"/>
<dbReference type="RefSeq" id="XP_069224989.1">
    <property type="nucleotide sequence ID" value="XM_069378044.1"/>
</dbReference>
<proteinExistence type="predicted"/>
<comment type="caution">
    <text evidence="1">The sequence shown here is derived from an EMBL/GenBank/DDBJ whole genome shotgun (WGS) entry which is preliminary data.</text>
</comment>
<keyword evidence="2" id="KW-1185">Reference proteome</keyword>
<gene>
    <name evidence="1" type="ORF">WHR41_09441</name>
</gene>